<evidence type="ECO:0000313" key="1">
    <source>
        <dbReference type="EMBL" id="USS88638.1"/>
    </source>
</evidence>
<sequence>MSVDTLFDADSLADLLMLTSTLADCEALATLSLVEVEALTLLAEVLVEALVLSLATELLIDLAAESDVLFTAESLADVLIEAEALAETLAEVLFDAALSEALASLADFEFALVEAD</sequence>
<dbReference type="RefSeq" id="WP_252766156.1">
    <property type="nucleotide sequence ID" value="NZ_CP097119.1"/>
</dbReference>
<keyword evidence="2" id="KW-1185">Reference proteome</keyword>
<accession>A0A9Q8ZSP2</accession>
<name>A0A9Q8ZSP2_9LACO</name>
<dbReference type="Proteomes" id="UP001055911">
    <property type="component" value="Chromosome"/>
</dbReference>
<organism evidence="1 2">
    <name type="scientific">Fructilactobacillus cliffordii</name>
    <dbReference type="NCBI Taxonomy" id="2940299"/>
    <lineage>
        <taxon>Bacteria</taxon>
        <taxon>Bacillati</taxon>
        <taxon>Bacillota</taxon>
        <taxon>Bacilli</taxon>
        <taxon>Lactobacillales</taxon>
        <taxon>Lactobacillaceae</taxon>
        <taxon>Fructilactobacillus</taxon>
    </lineage>
</organism>
<gene>
    <name evidence="1" type="ORF">M3M40_03820</name>
</gene>
<dbReference type="EMBL" id="CP097119">
    <property type="protein sequence ID" value="USS88638.1"/>
    <property type="molecule type" value="Genomic_DNA"/>
</dbReference>
<dbReference type="AlphaFoldDB" id="A0A9Q8ZSP2"/>
<protein>
    <submittedName>
        <fullName evidence="1">Uncharacterized protein</fullName>
    </submittedName>
</protein>
<reference evidence="1" key="1">
    <citation type="submission" date="2022-05" db="EMBL/GenBank/DDBJ databases">
        <authorList>
            <person name="Oliphant S.A."/>
            <person name="Watson-Haigh N.S."/>
            <person name="Sumby K.M."/>
            <person name="Gardner J.M."/>
            <person name="Jiranek V."/>
        </authorList>
    </citation>
    <scope>NUCLEOTIDE SEQUENCE</scope>
    <source>
        <strain evidence="1">KI4_B1</strain>
    </source>
</reference>
<proteinExistence type="predicted"/>
<evidence type="ECO:0000313" key="2">
    <source>
        <dbReference type="Proteomes" id="UP001055911"/>
    </source>
</evidence>